<evidence type="ECO:0000256" key="1">
    <source>
        <dbReference type="SAM" id="SignalP"/>
    </source>
</evidence>
<reference evidence="2 3" key="1">
    <citation type="submission" date="2019-03" db="EMBL/GenBank/DDBJ databases">
        <title>Genomic Encyclopedia of Type Strains, Phase IV (KMG-IV): sequencing the most valuable type-strain genomes for metagenomic binning, comparative biology and taxonomic classification.</title>
        <authorList>
            <person name="Goeker M."/>
        </authorList>
    </citation>
    <scope>NUCLEOTIDE SEQUENCE [LARGE SCALE GENOMIC DNA]</scope>
    <source>
        <strain evidence="2 3">DSM 24984</strain>
    </source>
</reference>
<proteinExistence type="predicted"/>
<feature type="chain" id="PRO_5020778023" description="DUF4136 domain-containing protein" evidence="1">
    <location>
        <begin position="19"/>
        <end position="204"/>
    </location>
</feature>
<dbReference type="Proteomes" id="UP000294614">
    <property type="component" value="Unassembled WGS sequence"/>
</dbReference>
<sequence>MKKIIPLLIIMLALMGCATRYDVNVTGYGGQETYKSKTYDFALPSAVKTDLEMMKYVGVLERQLNCIGWKRDTKSPDYMITPVFGVVLGKTESEPRISIGGGFGVLSGGFGSGLSLGTYVGTSTGADSKDMSYLDIKLFMAGRTDEQPVWQGKIFTRDTELSKTAPVLAKYAVENFGKKSEGKQEFTFFADNESVKGLEGCPVK</sequence>
<accession>A0A4R1KBY4</accession>
<protein>
    <recommendedName>
        <fullName evidence="4">DUF4136 domain-containing protein</fullName>
    </recommendedName>
</protein>
<gene>
    <name evidence="2" type="ORF">C8D98_0492</name>
</gene>
<organism evidence="2 3">
    <name type="scientific">Seleniivibrio woodruffii</name>
    <dbReference type="NCBI Taxonomy" id="1078050"/>
    <lineage>
        <taxon>Bacteria</taxon>
        <taxon>Pseudomonadati</taxon>
        <taxon>Deferribacterota</taxon>
        <taxon>Deferribacteres</taxon>
        <taxon>Deferribacterales</taxon>
        <taxon>Geovibrionaceae</taxon>
        <taxon>Seleniivibrio</taxon>
    </lineage>
</organism>
<keyword evidence="1" id="KW-0732">Signal</keyword>
<evidence type="ECO:0000313" key="3">
    <source>
        <dbReference type="Proteomes" id="UP000294614"/>
    </source>
</evidence>
<dbReference type="OrthoDB" id="9813862at2"/>
<dbReference type="AlphaFoldDB" id="A0A4R1KBY4"/>
<keyword evidence="3" id="KW-1185">Reference proteome</keyword>
<dbReference type="RefSeq" id="WP_132871694.1">
    <property type="nucleotide sequence ID" value="NZ_JBLJBI010000013.1"/>
</dbReference>
<dbReference type="EMBL" id="SMGG01000003">
    <property type="protein sequence ID" value="TCK61984.1"/>
    <property type="molecule type" value="Genomic_DNA"/>
</dbReference>
<evidence type="ECO:0000313" key="2">
    <source>
        <dbReference type="EMBL" id="TCK61984.1"/>
    </source>
</evidence>
<evidence type="ECO:0008006" key="4">
    <source>
        <dbReference type="Google" id="ProtNLM"/>
    </source>
</evidence>
<name>A0A4R1KBY4_9BACT</name>
<comment type="caution">
    <text evidence="2">The sequence shown here is derived from an EMBL/GenBank/DDBJ whole genome shotgun (WGS) entry which is preliminary data.</text>
</comment>
<dbReference type="PROSITE" id="PS51257">
    <property type="entry name" value="PROKAR_LIPOPROTEIN"/>
    <property type="match status" value="1"/>
</dbReference>
<feature type="signal peptide" evidence="1">
    <location>
        <begin position="1"/>
        <end position="18"/>
    </location>
</feature>